<protein>
    <submittedName>
        <fullName evidence="1">Putative single-stranded DNA binding protein</fullName>
    </submittedName>
</protein>
<dbReference type="AlphaFoldDB" id="A0A2H4FS36"/>
<name>A0A2H4FS36_9FLOR</name>
<evidence type="ECO:0000313" key="1">
    <source>
        <dbReference type="EMBL" id="AOV83755.1"/>
    </source>
</evidence>
<geneLocation type="chloroplast" evidence="1"/>
<keyword evidence="1" id="KW-0150">Chloroplast</keyword>
<gene>
    <name evidence="1" type="primary">ycf41</name>
    <name evidence="1" type="ORF">mogbl172</name>
</gene>
<accession>A0A2H4FS36</accession>
<organism evidence="1">
    <name type="scientific">Kappaphycus alvarezii</name>
    <dbReference type="NCBI Taxonomy" id="38544"/>
    <lineage>
        <taxon>Eukaryota</taxon>
        <taxon>Rhodophyta</taxon>
        <taxon>Florideophyceae</taxon>
        <taxon>Rhodymeniophycidae</taxon>
        <taxon>Gigartinales</taxon>
        <taxon>Solieriaceae</taxon>
        <taxon>Kappaphycus</taxon>
    </lineage>
</organism>
<reference evidence="1" key="1">
    <citation type="submission" date="2016-03" db="EMBL/GenBank/DDBJ databases">
        <title>Complete plastid genome of Kappaphycus alvarezii.</title>
        <authorList>
            <person name="Zhang L."/>
            <person name="Liu T."/>
            <person name="Liu N."/>
        </authorList>
    </citation>
    <scope>NUCLEOTIDE SEQUENCE</scope>
</reference>
<dbReference type="EMBL" id="KU892652">
    <property type="protein sequence ID" value="AOV83755.1"/>
    <property type="molecule type" value="Genomic_DNA"/>
</dbReference>
<sequence>MNLFIFTCRVVSRPKLIRYKKKSFVHMKFSLCNSRKGVDFYSVISLAKNQIVNQIFDIYQKGDFIIVEGSMKIRLQRINSIDNNCSIKKLVIIKIAHIHPTHHAFKLYS</sequence>
<keyword evidence="1" id="KW-0934">Plastid</keyword>
<proteinExistence type="predicted"/>